<dbReference type="Ensembl" id="ENSHHUT00000069017.1">
    <property type="protein sequence ID" value="ENSHHUP00000066765.1"/>
    <property type="gene ID" value="ENSHHUG00000039372.1"/>
</dbReference>
<protein>
    <recommendedName>
        <fullName evidence="3">Serine-threonine/tyrosine-protein kinase catalytic domain-containing protein</fullName>
    </recommendedName>
</protein>
<dbReference type="Gene3D" id="1.10.510.10">
    <property type="entry name" value="Transferase(Phosphotransferase) domain 1"/>
    <property type="match status" value="1"/>
</dbReference>
<evidence type="ECO:0000313" key="2">
    <source>
        <dbReference type="Proteomes" id="UP000314982"/>
    </source>
</evidence>
<evidence type="ECO:0000313" key="1">
    <source>
        <dbReference type="Ensembl" id="ENSHHUP00000066765.1"/>
    </source>
</evidence>
<reference evidence="1" key="2">
    <citation type="submission" date="2025-08" db="UniProtKB">
        <authorList>
            <consortium name="Ensembl"/>
        </authorList>
    </citation>
    <scope>IDENTIFICATION</scope>
</reference>
<reference evidence="2" key="1">
    <citation type="submission" date="2018-06" db="EMBL/GenBank/DDBJ databases">
        <title>Genome assembly of Danube salmon.</title>
        <authorList>
            <person name="Macqueen D.J."/>
            <person name="Gundappa M.K."/>
        </authorList>
    </citation>
    <scope>NUCLEOTIDE SEQUENCE [LARGE SCALE GENOMIC DNA]</scope>
</reference>
<keyword evidence="2" id="KW-1185">Reference proteome</keyword>
<evidence type="ECO:0008006" key="3">
    <source>
        <dbReference type="Google" id="ProtNLM"/>
    </source>
</evidence>
<dbReference type="SUPFAM" id="SSF56112">
    <property type="entry name" value="Protein kinase-like (PK-like)"/>
    <property type="match status" value="1"/>
</dbReference>
<sequence length="77" mass="9127">MNPPYDRDIQYTTLSCVVSRYDLMGQCWREKPYKRPSFQQILVSLKRMLEERKTYVNTTLYEKFTYAGIDCSAEEAG</sequence>
<dbReference type="InterPro" id="IPR011009">
    <property type="entry name" value="Kinase-like_dom_sf"/>
</dbReference>
<reference evidence="1" key="3">
    <citation type="submission" date="2025-09" db="UniProtKB">
        <authorList>
            <consortium name="Ensembl"/>
        </authorList>
    </citation>
    <scope>IDENTIFICATION</scope>
</reference>
<name>A0A4W5PYT9_9TELE</name>
<proteinExistence type="predicted"/>
<accession>A0A4W5PYT9</accession>
<dbReference type="AlphaFoldDB" id="A0A4W5PYT9"/>
<dbReference type="GeneTree" id="ENSGT00940000158840"/>
<dbReference type="Proteomes" id="UP000314982">
    <property type="component" value="Unassembled WGS sequence"/>
</dbReference>
<organism evidence="1 2">
    <name type="scientific">Hucho hucho</name>
    <name type="common">huchen</name>
    <dbReference type="NCBI Taxonomy" id="62062"/>
    <lineage>
        <taxon>Eukaryota</taxon>
        <taxon>Metazoa</taxon>
        <taxon>Chordata</taxon>
        <taxon>Craniata</taxon>
        <taxon>Vertebrata</taxon>
        <taxon>Euteleostomi</taxon>
        <taxon>Actinopterygii</taxon>
        <taxon>Neopterygii</taxon>
        <taxon>Teleostei</taxon>
        <taxon>Protacanthopterygii</taxon>
        <taxon>Salmoniformes</taxon>
        <taxon>Salmonidae</taxon>
        <taxon>Salmoninae</taxon>
        <taxon>Hucho</taxon>
    </lineage>
</organism>